<dbReference type="Gene3D" id="3.90.1200.10">
    <property type="match status" value="1"/>
</dbReference>
<dbReference type="SUPFAM" id="SSF56112">
    <property type="entry name" value="Protein kinase-like (PK-like)"/>
    <property type="match status" value="1"/>
</dbReference>
<organism evidence="3 4">
    <name type="scientific">Paenibacillus soyae</name>
    <dbReference type="NCBI Taxonomy" id="2969249"/>
    <lineage>
        <taxon>Bacteria</taxon>
        <taxon>Bacillati</taxon>
        <taxon>Bacillota</taxon>
        <taxon>Bacilli</taxon>
        <taxon>Bacillales</taxon>
        <taxon>Paenibacillaceae</taxon>
        <taxon>Paenibacillus</taxon>
    </lineage>
</organism>
<dbReference type="InterPro" id="IPR002575">
    <property type="entry name" value="Aminoglycoside_PTrfase"/>
</dbReference>
<protein>
    <submittedName>
        <fullName evidence="3">Phosphotransferase</fullName>
    </submittedName>
</protein>
<dbReference type="PANTHER" id="PTHR41283">
    <property type="entry name" value="AMINOGLYCOSIDE PHOSPHOTRANSFERASE"/>
    <property type="match status" value="1"/>
</dbReference>
<evidence type="ECO:0000313" key="4">
    <source>
        <dbReference type="Proteomes" id="UP001141950"/>
    </source>
</evidence>
<accession>A0A9X2SBC2</accession>
<keyword evidence="4" id="KW-1185">Reference proteome</keyword>
<keyword evidence="1" id="KW-0472">Membrane</keyword>
<dbReference type="RefSeq" id="WP_257450886.1">
    <property type="nucleotide sequence ID" value="NZ_JANIPJ010000021.1"/>
</dbReference>
<dbReference type="InterPro" id="IPR011009">
    <property type="entry name" value="Kinase-like_dom_sf"/>
</dbReference>
<gene>
    <name evidence="3" type="ORF">NQZ67_23810</name>
</gene>
<reference evidence="3" key="1">
    <citation type="submission" date="2022-08" db="EMBL/GenBank/DDBJ databases">
        <title>The genomic sequence of strain Paenibacillus sp. SCIV0701.</title>
        <authorList>
            <person name="Zhao H."/>
        </authorList>
    </citation>
    <scope>NUCLEOTIDE SEQUENCE</scope>
    <source>
        <strain evidence="3">SCIV0701</strain>
    </source>
</reference>
<evidence type="ECO:0000256" key="1">
    <source>
        <dbReference type="SAM" id="Phobius"/>
    </source>
</evidence>
<keyword evidence="1" id="KW-0812">Transmembrane</keyword>
<evidence type="ECO:0000259" key="2">
    <source>
        <dbReference type="Pfam" id="PF01636"/>
    </source>
</evidence>
<dbReference type="Pfam" id="PF01636">
    <property type="entry name" value="APH"/>
    <property type="match status" value="1"/>
</dbReference>
<feature type="transmembrane region" description="Helical" evidence="1">
    <location>
        <begin position="251"/>
        <end position="273"/>
    </location>
</feature>
<name>A0A9X2SBC2_9BACL</name>
<sequence length="305" mass="35052">MRLNDVQSHIPRLRNATAVSKIHKGFSYDGKYLVYEGGTKPVYVLRTAPFNQSESKRREFTAVENIHQLGVRTSEPVEFGTLEALDLCYMVLRYVEGEDASEKLPFMTTEEQYRVGAEAGRELLIMHSVGAPDGMEAWSDRRIAKHNRHLAAYLRCGVKLPEEEAVMAFIESHMPLLEGRPNRFQHDDFHPGNLLVHSGGYAAAIDFNRYDWGDPYHDFLKVAYFSREVSIPFSIGQIDGYFQGEIPADFWSLYALYTAMSIFGTITWTLQVVPEQMDSMMDRIRMVLDDHRNFECATPIWYKQS</sequence>
<keyword evidence="1" id="KW-1133">Transmembrane helix</keyword>
<comment type="caution">
    <text evidence="3">The sequence shown here is derived from an EMBL/GenBank/DDBJ whole genome shotgun (WGS) entry which is preliminary data.</text>
</comment>
<dbReference type="Proteomes" id="UP001141950">
    <property type="component" value="Unassembled WGS sequence"/>
</dbReference>
<dbReference type="AlphaFoldDB" id="A0A9X2SBC2"/>
<dbReference type="EMBL" id="JANIPJ010000021">
    <property type="protein sequence ID" value="MCR2806915.1"/>
    <property type="molecule type" value="Genomic_DNA"/>
</dbReference>
<proteinExistence type="predicted"/>
<feature type="domain" description="Aminoglycoside phosphotransferase" evidence="2">
    <location>
        <begin position="20"/>
        <end position="244"/>
    </location>
</feature>
<dbReference type="PANTHER" id="PTHR41283:SF1">
    <property type="entry name" value="AMINOGLYCOSIDE PHOSPHOTRANSFERASE DOMAIN-CONTAINING PROTEIN"/>
    <property type="match status" value="1"/>
</dbReference>
<evidence type="ECO:0000313" key="3">
    <source>
        <dbReference type="EMBL" id="MCR2806915.1"/>
    </source>
</evidence>